<accession>A0A537JTS3</accession>
<comment type="caution">
    <text evidence="9">The sequence shown here is derived from an EMBL/GenBank/DDBJ whole genome shotgun (WGS) entry which is preliminary data.</text>
</comment>
<evidence type="ECO:0000256" key="1">
    <source>
        <dbReference type="ARBA" id="ARBA00004651"/>
    </source>
</evidence>
<evidence type="ECO:0000259" key="8">
    <source>
        <dbReference type="PROSITE" id="PS50928"/>
    </source>
</evidence>
<feature type="domain" description="ABC transmembrane type-1" evidence="8">
    <location>
        <begin position="81"/>
        <end position="261"/>
    </location>
</feature>
<evidence type="ECO:0000256" key="4">
    <source>
        <dbReference type="ARBA" id="ARBA00022692"/>
    </source>
</evidence>
<evidence type="ECO:0000313" key="9">
    <source>
        <dbReference type="EMBL" id="TMI86900.1"/>
    </source>
</evidence>
<gene>
    <name evidence="9" type="ORF">E6H00_17280</name>
</gene>
<evidence type="ECO:0000256" key="2">
    <source>
        <dbReference type="ARBA" id="ARBA00022448"/>
    </source>
</evidence>
<organism evidence="9 10">
    <name type="scientific">Candidatus Segetimicrobium genomatis</name>
    <dbReference type="NCBI Taxonomy" id="2569760"/>
    <lineage>
        <taxon>Bacteria</taxon>
        <taxon>Bacillati</taxon>
        <taxon>Candidatus Sysuimicrobiota</taxon>
        <taxon>Candidatus Sysuimicrobiia</taxon>
        <taxon>Candidatus Sysuimicrobiales</taxon>
        <taxon>Candidatus Segetimicrobiaceae</taxon>
        <taxon>Candidatus Segetimicrobium</taxon>
    </lineage>
</organism>
<evidence type="ECO:0000313" key="10">
    <source>
        <dbReference type="Proteomes" id="UP000318509"/>
    </source>
</evidence>
<dbReference type="GO" id="GO:0055085">
    <property type="term" value="P:transmembrane transport"/>
    <property type="evidence" value="ECO:0007669"/>
    <property type="project" value="InterPro"/>
</dbReference>
<dbReference type="GO" id="GO:0005886">
    <property type="term" value="C:plasma membrane"/>
    <property type="evidence" value="ECO:0007669"/>
    <property type="project" value="UniProtKB-SubCell"/>
</dbReference>
<sequence>MGTGLPVAAPRAERPAASRPRRIVGAAMALGRGAVSFGALFAVWYALTAHGWVRPMALASPAAVASVLVDGVRDRTLLGHLGVSLSRLVISMVVAGAAGIVLGVLVGISRHLALIVEPLAGFFNALSGIVWLPLAITWFGLTWKTVLFVIGNAIFFTVFFNTLVGVRGVPRLYEQAILTLGASRWRTLRDVLLPGALPGIVAGIRLGLGFGWRALIAAELVAVTQGLGFMIFSAANYLRTDIILAGILVIGGVAVAMDSLILVPIERATVVRWGLYH</sequence>
<dbReference type="GO" id="GO:0010438">
    <property type="term" value="P:cellular response to sulfur starvation"/>
    <property type="evidence" value="ECO:0007669"/>
    <property type="project" value="TreeGrafter"/>
</dbReference>
<comment type="subcellular location">
    <subcellularLocation>
        <location evidence="1 7">Cell membrane</location>
        <topology evidence="1 7">Multi-pass membrane protein</topology>
    </subcellularLocation>
</comment>
<keyword evidence="6 7" id="KW-0472">Membrane</keyword>
<protein>
    <submittedName>
        <fullName evidence="9">ABC transporter permease</fullName>
    </submittedName>
</protein>
<evidence type="ECO:0000256" key="3">
    <source>
        <dbReference type="ARBA" id="ARBA00022475"/>
    </source>
</evidence>
<proteinExistence type="inferred from homology"/>
<dbReference type="PROSITE" id="PS50928">
    <property type="entry name" value="ABC_TM1"/>
    <property type="match status" value="1"/>
</dbReference>
<keyword evidence="3" id="KW-1003">Cell membrane</keyword>
<evidence type="ECO:0000256" key="6">
    <source>
        <dbReference type="ARBA" id="ARBA00023136"/>
    </source>
</evidence>
<feature type="transmembrane region" description="Helical" evidence="7">
    <location>
        <begin position="242"/>
        <end position="265"/>
    </location>
</feature>
<feature type="transmembrane region" description="Helical" evidence="7">
    <location>
        <begin position="23"/>
        <end position="47"/>
    </location>
</feature>
<dbReference type="Pfam" id="PF00528">
    <property type="entry name" value="BPD_transp_1"/>
    <property type="match status" value="1"/>
</dbReference>
<dbReference type="SUPFAM" id="SSF161098">
    <property type="entry name" value="MetI-like"/>
    <property type="match status" value="1"/>
</dbReference>
<feature type="transmembrane region" description="Helical" evidence="7">
    <location>
        <begin position="147"/>
        <end position="170"/>
    </location>
</feature>
<dbReference type="EMBL" id="VBAK01000175">
    <property type="protein sequence ID" value="TMI86900.1"/>
    <property type="molecule type" value="Genomic_DNA"/>
</dbReference>
<keyword evidence="2 7" id="KW-0813">Transport</keyword>
<dbReference type="PANTHER" id="PTHR30151:SF25">
    <property type="entry name" value="TAURINE TRANSPORT SYSTEM PERMEASE PROTEIN TAUC"/>
    <property type="match status" value="1"/>
</dbReference>
<dbReference type="CDD" id="cd06261">
    <property type="entry name" value="TM_PBP2"/>
    <property type="match status" value="1"/>
</dbReference>
<dbReference type="Gene3D" id="1.10.3720.10">
    <property type="entry name" value="MetI-like"/>
    <property type="match status" value="1"/>
</dbReference>
<dbReference type="PANTHER" id="PTHR30151">
    <property type="entry name" value="ALKANE SULFONATE ABC TRANSPORTER-RELATED, MEMBRANE SUBUNIT"/>
    <property type="match status" value="1"/>
</dbReference>
<feature type="transmembrane region" description="Helical" evidence="7">
    <location>
        <begin position="214"/>
        <end position="235"/>
    </location>
</feature>
<reference evidence="9 10" key="1">
    <citation type="journal article" date="2019" name="Nat. Microbiol.">
        <title>Mediterranean grassland soil C-N compound turnover is dependent on rainfall and depth, and is mediated by genomically divergent microorganisms.</title>
        <authorList>
            <person name="Diamond S."/>
            <person name="Andeer P.F."/>
            <person name="Li Z."/>
            <person name="Crits-Christoph A."/>
            <person name="Burstein D."/>
            <person name="Anantharaman K."/>
            <person name="Lane K.R."/>
            <person name="Thomas B.C."/>
            <person name="Pan C."/>
            <person name="Northen T.R."/>
            <person name="Banfield J.F."/>
        </authorList>
    </citation>
    <scope>NUCLEOTIDE SEQUENCE [LARGE SCALE GENOMIC DNA]</scope>
    <source>
        <strain evidence="9">NP_3</strain>
    </source>
</reference>
<comment type="similarity">
    <text evidence="7">Belongs to the binding-protein-dependent transport system permease family.</text>
</comment>
<keyword evidence="5 7" id="KW-1133">Transmembrane helix</keyword>
<feature type="transmembrane region" description="Helical" evidence="7">
    <location>
        <begin position="191"/>
        <end position="208"/>
    </location>
</feature>
<keyword evidence="4 7" id="KW-0812">Transmembrane</keyword>
<evidence type="ECO:0000256" key="7">
    <source>
        <dbReference type="RuleBase" id="RU363032"/>
    </source>
</evidence>
<dbReference type="InterPro" id="IPR035906">
    <property type="entry name" value="MetI-like_sf"/>
</dbReference>
<feature type="transmembrane region" description="Helical" evidence="7">
    <location>
        <begin position="120"/>
        <end position="141"/>
    </location>
</feature>
<dbReference type="AlphaFoldDB" id="A0A537JTS3"/>
<dbReference type="Proteomes" id="UP000318509">
    <property type="component" value="Unassembled WGS sequence"/>
</dbReference>
<dbReference type="InterPro" id="IPR000515">
    <property type="entry name" value="MetI-like"/>
</dbReference>
<name>A0A537JTS3_9BACT</name>
<evidence type="ECO:0000256" key="5">
    <source>
        <dbReference type="ARBA" id="ARBA00022989"/>
    </source>
</evidence>
<feature type="transmembrane region" description="Helical" evidence="7">
    <location>
        <begin position="88"/>
        <end position="108"/>
    </location>
</feature>